<gene>
    <name evidence="1" type="ORF">ACFP71_07605</name>
</gene>
<organism evidence="1 2">
    <name type="scientific">Oerskovia paurometabola</name>
    <dbReference type="NCBI Taxonomy" id="162170"/>
    <lineage>
        <taxon>Bacteria</taxon>
        <taxon>Bacillati</taxon>
        <taxon>Actinomycetota</taxon>
        <taxon>Actinomycetes</taxon>
        <taxon>Micrococcales</taxon>
        <taxon>Cellulomonadaceae</taxon>
        <taxon>Oerskovia</taxon>
    </lineage>
</organism>
<comment type="caution">
    <text evidence="1">The sequence shown here is derived from an EMBL/GenBank/DDBJ whole genome shotgun (WGS) entry which is preliminary data.</text>
</comment>
<reference evidence="2" key="1">
    <citation type="journal article" date="2019" name="Int. J. Syst. Evol. Microbiol.">
        <title>The Global Catalogue of Microorganisms (GCM) 10K type strain sequencing project: providing services to taxonomists for standard genome sequencing and annotation.</title>
        <authorList>
            <consortium name="The Broad Institute Genomics Platform"/>
            <consortium name="The Broad Institute Genome Sequencing Center for Infectious Disease"/>
            <person name="Wu L."/>
            <person name="Ma J."/>
        </authorList>
    </citation>
    <scope>NUCLEOTIDE SEQUENCE [LARGE SCALE GENOMIC DNA]</scope>
    <source>
        <strain evidence="2">CCUG 47105</strain>
    </source>
</reference>
<evidence type="ECO:0000313" key="1">
    <source>
        <dbReference type="EMBL" id="MFC6424685.1"/>
    </source>
</evidence>
<dbReference type="RefSeq" id="WP_204809304.1">
    <property type="nucleotide sequence ID" value="NZ_BAAAIY010000003.1"/>
</dbReference>
<dbReference type="Proteomes" id="UP001596305">
    <property type="component" value="Unassembled WGS sequence"/>
</dbReference>
<dbReference type="EMBL" id="JBHSTM010000004">
    <property type="protein sequence ID" value="MFC6424685.1"/>
    <property type="molecule type" value="Genomic_DNA"/>
</dbReference>
<proteinExistence type="predicted"/>
<accession>A0ABW1X885</accession>
<sequence>MNRAVLAAELTADVATPTGIYTPGTPIVLVQRRGPRALVCLDLGNHPADRCHAALVPVGAVRVIVAPASEAVA</sequence>
<name>A0ABW1X885_9CELL</name>
<protein>
    <submittedName>
        <fullName evidence="1">Uncharacterized protein</fullName>
    </submittedName>
</protein>
<evidence type="ECO:0000313" key="2">
    <source>
        <dbReference type="Proteomes" id="UP001596305"/>
    </source>
</evidence>
<keyword evidence="2" id="KW-1185">Reference proteome</keyword>